<evidence type="ECO:0000313" key="2">
    <source>
        <dbReference type="EMBL" id="SVE05762.1"/>
    </source>
</evidence>
<name>A0A383ADG7_9ZZZZ</name>
<dbReference type="GO" id="GO:0016788">
    <property type="term" value="F:hydrolase activity, acting on ester bonds"/>
    <property type="evidence" value="ECO:0007669"/>
    <property type="project" value="InterPro"/>
</dbReference>
<dbReference type="EMBL" id="UINC01191228">
    <property type="protein sequence ID" value="SVE05762.1"/>
    <property type="molecule type" value="Genomic_DNA"/>
</dbReference>
<dbReference type="InterPro" id="IPR001130">
    <property type="entry name" value="TatD-like"/>
</dbReference>
<dbReference type="CDD" id="cd01310">
    <property type="entry name" value="TatD_DNAse"/>
    <property type="match status" value="1"/>
</dbReference>
<dbReference type="PANTHER" id="PTHR46124:SF2">
    <property type="entry name" value="D-AMINOACYL-TRNA DEACYLASE"/>
    <property type="match status" value="1"/>
</dbReference>
<keyword evidence="1" id="KW-0378">Hydrolase</keyword>
<dbReference type="InterPro" id="IPR018228">
    <property type="entry name" value="DNase_TatD-rel_CS"/>
</dbReference>
<sequence>MIEESIQGRSIQWVDNHCHMDNNDEGRAAITDAIHAGVKKFVNVGTDLTTSQDALKLAQEFPGTVFSTAGVHPHEASKGLQGIKDLLDNPHVVAVGECGLDYHYNHSPPSTQRKIFAEHIALAHEFNMPLVIHAREAWDEIFSILEIEETP</sequence>
<dbReference type="AlphaFoldDB" id="A0A383ADG7"/>
<feature type="non-terminal residue" evidence="2">
    <location>
        <position position="151"/>
    </location>
</feature>
<dbReference type="GO" id="GO:0005829">
    <property type="term" value="C:cytosol"/>
    <property type="evidence" value="ECO:0007669"/>
    <property type="project" value="TreeGrafter"/>
</dbReference>
<dbReference type="InterPro" id="IPR032466">
    <property type="entry name" value="Metal_Hydrolase"/>
</dbReference>
<dbReference type="Gene3D" id="3.20.20.140">
    <property type="entry name" value="Metal-dependent hydrolases"/>
    <property type="match status" value="1"/>
</dbReference>
<dbReference type="PROSITE" id="PS01090">
    <property type="entry name" value="TATD_2"/>
    <property type="match status" value="1"/>
</dbReference>
<evidence type="ECO:0000256" key="1">
    <source>
        <dbReference type="ARBA" id="ARBA00022801"/>
    </source>
</evidence>
<dbReference type="Pfam" id="PF01026">
    <property type="entry name" value="TatD_DNase"/>
    <property type="match status" value="1"/>
</dbReference>
<organism evidence="2">
    <name type="scientific">marine metagenome</name>
    <dbReference type="NCBI Taxonomy" id="408172"/>
    <lineage>
        <taxon>unclassified sequences</taxon>
        <taxon>metagenomes</taxon>
        <taxon>ecological metagenomes</taxon>
    </lineage>
</organism>
<gene>
    <name evidence="2" type="ORF">METZ01_LOCUS458616</name>
</gene>
<accession>A0A383ADG7</accession>
<proteinExistence type="predicted"/>
<evidence type="ECO:0008006" key="3">
    <source>
        <dbReference type="Google" id="ProtNLM"/>
    </source>
</evidence>
<dbReference type="SUPFAM" id="SSF51556">
    <property type="entry name" value="Metallo-dependent hydrolases"/>
    <property type="match status" value="1"/>
</dbReference>
<dbReference type="PANTHER" id="PTHR46124">
    <property type="entry name" value="D-AMINOACYL-TRNA DEACYLASE"/>
    <property type="match status" value="1"/>
</dbReference>
<reference evidence="2" key="1">
    <citation type="submission" date="2018-05" db="EMBL/GenBank/DDBJ databases">
        <authorList>
            <person name="Lanie J.A."/>
            <person name="Ng W.-L."/>
            <person name="Kazmierczak K.M."/>
            <person name="Andrzejewski T.M."/>
            <person name="Davidsen T.M."/>
            <person name="Wayne K.J."/>
            <person name="Tettelin H."/>
            <person name="Glass J.I."/>
            <person name="Rusch D."/>
            <person name="Podicherti R."/>
            <person name="Tsui H.-C.T."/>
            <person name="Winkler M.E."/>
        </authorList>
    </citation>
    <scope>NUCLEOTIDE SEQUENCE</scope>
</reference>
<protein>
    <recommendedName>
        <fullName evidence="3">Hydrolase TatD</fullName>
    </recommendedName>
</protein>